<evidence type="ECO:0000256" key="4">
    <source>
        <dbReference type="ARBA" id="ARBA00023136"/>
    </source>
</evidence>
<dbReference type="PROSITE" id="PS00430">
    <property type="entry name" value="TONB_DEPENDENT_REC_1"/>
    <property type="match status" value="1"/>
</dbReference>
<comment type="similarity">
    <text evidence="2 6">Belongs to the TonB-dependent receptor family.</text>
</comment>
<dbReference type="InterPro" id="IPR036942">
    <property type="entry name" value="Beta-barrel_TonB_sf"/>
</dbReference>
<organism evidence="10 11">
    <name type="scientific">Roseateles chitinivorans</name>
    <dbReference type="NCBI Taxonomy" id="2917965"/>
    <lineage>
        <taxon>Bacteria</taxon>
        <taxon>Pseudomonadati</taxon>
        <taxon>Pseudomonadota</taxon>
        <taxon>Betaproteobacteria</taxon>
        <taxon>Burkholderiales</taxon>
        <taxon>Sphaerotilaceae</taxon>
        <taxon>Roseateles</taxon>
    </lineage>
</organism>
<sequence>MSNRQRTAVSVAAAQAAVLLGGLAAGIAFAQTAPAPAPKPEPKPEAQIETVVVSGKRAALSSAQKIKQNSDEIVDSIVADDIGKLPDRSVTEVLQRIVGVTMDRTMAKGDPEHFSVEGSGISIRGLTYVRSEMNGRDSFSANGGRSLNFEDVPPELMAAVDVYKNPSAEQIEGSIGGLVNLRTAMPFDFDGLKTALSLQTTYSDLKEKSSPSVSGMVSNRWKTDLGEFGALINIASSRSGTRTDAFQVEPYYPRTDAVAGQDPATTLWIPKGSQWRTLEFDRKRQGLYGALQWKKDDVDSSLTYFRSKYKMQWDERAIFAQSDPYKLQVANGEFGKNGQLLYGTLTNNDGSGINFGADTRSAYRNSETQDLAWKLNWRANEQWSFSSDLQYIRATTDSFDSTVATGVQMPEETIDLRSGRPQLIFNDAQRAALLDPANYYWAFTMEHKDKSKATEKAWKGDAKYKFNEGILQDLRFGVRFTERDATTTNTVPGYNWSPISQPWQIGWDINHLAFLNDPRFSGDTYVHNFKNFFSGKASVPSLIFPTVGTTSGYPDSYAALHKYHDILCAEQHGGDTSSCTPWAPASFGTDPSGTNDQHEKTQAAFAQLRFAMDDWRFPVDGNIGLRLVRTQSRASGYTVFTSKQVPDGATGVPVPVIPSFSEAGTFNNTYTNALPSLNLRMKASEKLQFRFALGKGISRPDFSQLQAYTTMSQDFTSTTTNGQTVVSNVTQTGTASGNPMLKPIKSTQGDATAEWYFSRTGSLTFAAFHKRLSDIIINQTYLKQIPDASGQLQDFTVTGPINGARGRATGFELAFQTYFDQLPGWLSGFGIQANYTYVDSKTTLYQPVNSAYCSGGNTAANLNLNLNGCDTDGRTFGNLPLQNLSKNAYNLALLYDRGDISARLAYSWRSKYLQAVNVNGTQGGDGTDTNPQSPTNGQRNVAWGLPVWADSYGQLDAGVYYKFNDHVTFGLEAQNLTNATYKQLMQQHIGTMGRAWFDTGRRYTLTARMSF</sequence>
<feature type="domain" description="TonB-dependent receptor plug" evidence="9">
    <location>
        <begin position="68"/>
        <end position="177"/>
    </location>
</feature>
<comment type="subcellular location">
    <subcellularLocation>
        <location evidence="1 6">Cell outer membrane</location>
    </subcellularLocation>
</comment>
<dbReference type="RefSeq" id="WP_099860127.1">
    <property type="nucleotide sequence ID" value="NZ_PEOG01000009.1"/>
</dbReference>
<dbReference type="EMBL" id="PEOG01000009">
    <property type="protein sequence ID" value="PIM54511.1"/>
    <property type="molecule type" value="Genomic_DNA"/>
</dbReference>
<evidence type="ECO:0000256" key="5">
    <source>
        <dbReference type="ARBA" id="ARBA00023237"/>
    </source>
</evidence>
<dbReference type="PANTHER" id="PTHR40980">
    <property type="entry name" value="PLUG DOMAIN-CONTAINING PROTEIN"/>
    <property type="match status" value="1"/>
</dbReference>
<dbReference type="OrthoDB" id="5476657at2"/>
<dbReference type="PANTHER" id="PTHR40980:SF3">
    <property type="entry name" value="TONB-DEPENDENT RECEPTOR-LIKE BETA-BARREL DOMAIN-CONTAINING PROTEIN"/>
    <property type="match status" value="1"/>
</dbReference>
<keyword evidence="6" id="KW-0798">TonB box</keyword>
<protein>
    <submittedName>
        <fullName evidence="10">TonB-dependent receptor</fullName>
    </submittedName>
</protein>
<dbReference type="GO" id="GO:0009279">
    <property type="term" value="C:cell outer membrane"/>
    <property type="evidence" value="ECO:0007669"/>
    <property type="project" value="UniProtKB-SubCell"/>
</dbReference>
<accession>A0A2G9CDK7</accession>
<keyword evidence="3 7" id="KW-0732">Signal</keyword>
<feature type="signal peptide" evidence="7">
    <location>
        <begin position="1"/>
        <end position="30"/>
    </location>
</feature>
<reference evidence="10 11" key="1">
    <citation type="submission" date="2017-11" db="EMBL/GenBank/DDBJ databases">
        <title>Draft genome sequence of Mitsuaria sp. HWN-4.</title>
        <authorList>
            <person name="Gundlapally S.R."/>
        </authorList>
    </citation>
    <scope>NUCLEOTIDE SEQUENCE [LARGE SCALE GENOMIC DNA]</scope>
    <source>
        <strain evidence="10 11">HWN-4</strain>
    </source>
</reference>
<evidence type="ECO:0000259" key="8">
    <source>
        <dbReference type="Pfam" id="PF00593"/>
    </source>
</evidence>
<evidence type="ECO:0000256" key="3">
    <source>
        <dbReference type="ARBA" id="ARBA00022729"/>
    </source>
</evidence>
<keyword evidence="10" id="KW-0675">Receptor</keyword>
<evidence type="ECO:0000256" key="7">
    <source>
        <dbReference type="SAM" id="SignalP"/>
    </source>
</evidence>
<dbReference type="SUPFAM" id="SSF56935">
    <property type="entry name" value="Porins"/>
    <property type="match status" value="1"/>
</dbReference>
<dbReference type="InterPro" id="IPR000531">
    <property type="entry name" value="Beta-barrel_TonB"/>
</dbReference>
<evidence type="ECO:0000313" key="11">
    <source>
        <dbReference type="Proteomes" id="UP000231501"/>
    </source>
</evidence>
<proteinExistence type="inferred from homology"/>
<evidence type="ECO:0000313" key="10">
    <source>
        <dbReference type="EMBL" id="PIM54511.1"/>
    </source>
</evidence>
<keyword evidence="11" id="KW-1185">Reference proteome</keyword>
<dbReference type="InterPro" id="IPR012910">
    <property type="entry name" value="Plug_dom"/>
</dbReference>
<feature type="domain" description="TonB-dependent receptor-like beta-barrel" evidence="8">
    <location>
        <begin position="435"/>
        <end position="976"/>
    </location>
</feature>
<dbReference type="InterPro" id="IPR010916">
    <property type="entry name" value="TonB_box_CS"/>
</dbReference>
<dbReference type="Gene3D" id="2.170.130.10">
    <property type="entry name" value="TonB-dependent receptor, plug domain"/>
    <property type="match status" value="1"/>
</dbReference>
<dbReference type="Proteomes" id="UP000231501">
    <property type="component" value="Unassembled WGS sequence"/>
</dbReference>
<dbReference type="Pfam" id="PF07715">
    <property type="entry name" value="Plug"/>
    <property type="match status" value="1"/>
</dbReference>
<evidence type="ECO:0000256" key="6">
    <source>
        <dbReference type="RuleBase" id="RU003357"/>
    </source>
</evidence>
<dbReference type="AlphaFoldDB" id="A0A2G9CDK7"/>
<gene>
    <name evidence="10" type="ORF">CS062_03770</name>
</gene>
<evidence type="ECO:0000256" key="1">
    <source>
        <dbReference type="ARBA" id="ARBA00004442"/>
    </source>
</evidence>
<evidence type="ECO:0000256" key="2">
    <source>
        <dbReference type="ARBA" id="ARBA00009810"/>
    </source>
</evidence>
<keyword evidence="5" id="KW-0998">Cell outer membrane</keyword>
<name>A0A2G9CDK7_9BURK</name>
<evidence type="ECO:0000259" key="9">
    <source>
        <dbReference type="Pfam" id="PF07715"/>
    </source>
</evidence>
<keyword evidence="4 6" id="KW-0472">Membrane</keyword>
<dbReference type="InterPro" id="IPR037066">
    <property type="entry name" value="Plug_dom_sf"/>
</dbReference>
<dbReference type="NCBIfam" id="TIGR01782">
    <property type="entry name" value="TonB-Xanth-Caul"/>
    <property type="match status" value="1"/>
</dbReference>
<comment type="caution">
    <text evidence="10">The sequence shown here is derived from an EMBL/GenBank/DDBJ whole genome shotgun (WGS) entry which is preliminary data.</text>
</comment>
<dbReference type="Gene3D" id="2.40.170.20">
    <property type="entry name" value="TonB-dependent receptor, beta-barrel domain"/>
    <property type="match status" value="1"/>
</dbReference>
<dbReference type="InterPro" id="IPR010104">
    <property type="entry name" value="TonB_rcpt_bac"/>
</dbReference>
<dbReference type="Pfam" id="PF00593">
    <property type="entry name" value="TonB_dep_Rec_b-barrel"/>
    <property type="match status" value="1"/>
</dbReference>
<feature type="chain" id="PRO_5013573986" evidence="7">
    <location>
        <begin position="31"/>
        <end position="1011"/>
    </location>
</feature>